<keyword evidence="2" id="KW-1003">Cell membrane</keyword>
<feature type="domain" description="Putative mannosyltransferase YkcA/B-like C-terminal" evidence="10">
    <location>
        <begin position="547"/>
        <end position="620"/>
    </location>
</feature>
<feature type="transmembrane region" description="Helical" evidence="8">
    <location>
        <begin position="422"/>
        <end position="442"/>
    </location>
</feature>
<dbReference type="Pfam" id="PF24878">
    <property type="entry name" value="YkcB_C"/>
    <property type="match status" value="1"/>
</dbReference>
<comment type="caution">
    <text evidence="11">The sequence shown here is derived from an EMBL/GenBank/DDBJ whole genome shotgun (WGS) entry which is preliminary data.</text>
</comment>
<comment type="subcellular location">
    <subcellularLocation>
        <location evidence="1">Cell membrane</location>
        <topology evidence="1">Multi-pass membrane protein</topology>
    </subcellularLocation>
</comment>
<dbReference type="OrthoDB" id="5241882at2"/>
<dbReference type="InterPro" id="IPR038731">
    <property type="entry name" value="RgtA/B/C-like"/>
</dbReference>
<keyword evidence="12" id="KW-1185">Reference proteome</keyword>
<feature type="transmembrane region" description="Helical" evidence="8">
    <location>
        <begin position="370"/>
        <end position="388"/>
    </location>
</feature>
<feature type="transmembrane region" description="Helical" evidence="8">
    <location>
        <begin position="251"/>
        <end position="272"/>
    </location>
</feature>
<feature type="transmembrane region" description="Helical" evidence="8">
    <location>
        <begin position="156"/>
        <end position="174"/>
    </location>
</feature>
<keyword evidence="4" id="KW-0808">Transferase</keyword>
<feature type="transmembrane region" description="Helical" evidence="8">
    <location>
        <begin position="479"/>
        <end position="498"/>
    </location>
</feature>
<evidence type="ECO:0000313" key="12">
    <source>
        <dbReference type="Proteomes" id="UP000295578"/>
    </source>
</evidence>
<dbReference type="InterPro" id="IPR056785">
    <property type="entry name" value="YkcA/B-like_C"/>
</dbReference>
<feature type="transmembrane region" description="Helical" evidence="8">
    <location>
        <begin position="44"/>
        <end position="61"/>
    </location>
</feature>
<keyword evidence="7 8" id="KW-0472">Membrane</keyword>
<protein>
    <submittedName>
        <fullName evidence="11">Uncharacterized protein</fullName>
    </submittedName>
</protein>
<feature type="transmembrane region" description="Helical" evidence="8">
    <location>
        <begin position="454"/>
        <end position="472"/>
    </location>
</feature>
<gene>
    <name evidence="11" type="ORF">E1293_09380</name>
</gene>
<organism evidence="11 12">
    <name type="scientific">Actinomadura darangshiensis</name>
    <dbReference type="NCBI Taxonomy" id="705336"/>
    <lineage>
        <taxon>Bacteria</taxon>
        <taxon>Bacillati</taxon>
        <taxon>Actinomycetota</taxon>
        <taxon>Actinomycetes</taxon>
        <taxon>Streptosporangiales</taxon>
        <taxon>Thermomonosporaceae</taxon>
        <taxon>Actinomadura</taxon>
    </lineage>
</organism>
<feature type="domain" description="Glycosyltransferase RgtA/B/C/D-like" evidence="9">
    <location>
        <begin position="102"/>
        <end position="265"/>
    </location>
</feature>
<dbReference type="AlphaFoldDB" id="A0A4R5BKZ2"/>
<feature type="transmembrane region" description="Helical" evidence="8">
    <location>
        <begin position="394"/>
        <end position="415"/>
    </location>
</feature>
<evidence type="ECO:0000256" key="5">
    <source>
        <dbReference type="ARBA" id="ARBA00022692"/>
    </source>
</evidence>
<keyword evidence="5 8" id="KW-0812">Transmembrane</keyword>
<sequence>MSGSAAALMLSRMRTEPADHGAPVRAAASDQTPGRPGRAAFSWWWAGMTACLAIATVLRVWHHAADTGTGNAYYTATALSMSGDWTSFLSGSLDTGHFITMDKPAPALWPSAILIGIFGVHWATVFLPTALAGVASVLMLGLAVREAGGDSPAARAAALPAALGLALSPVNVAIERDNNPDALLLLTMLTGAWLLLRALRRDRVRPLLGAAAVIGLGFDVKYLEAFVVVPAMALTWLLFAAGPVRRRLVRLAAAGAALAAVSAVWPLVFRLLPDRPWVGNSTDGTVGNRIGQILSQHLSEPDTQVKGPGAVIIHAFQTGQAFHAGEAGPGRLLSGVLADQISWWLPLALVGAVTMAYDLRRRGDGSPAGLVLWTGWAVCCWAVFSFMQGVLHPYYTSLMAPALAALAAGGLVTAWRAWRRGRAFGAVALIAQIAVAGGWSAWVLHDTTAHRPGWLLPVVLAAAALALLSVPLSRPLTWAGPALAALTAVAVLAAPAVWSAKTTEQRLLGINPLANQGGRYGLAVVPPQIGNAIIGVISGSQRVDPALLGFLQANRGSARWLVAVPSGLQSAPMAIAAGGAPIMAMGGFDGSNPTPTLPQFRRLVAKGEIRFILTAPPGRGFTGFGSGPSIAVSMWALKACRMVRPTATGLLLLDCQGAGSR</sequence>
<evidence type="ECO:0000256" key="1">
    <source>
        <dbReference type="ARBA" id="ARBA00004651"/>
    </source>
</evidence>
<evidence type="ECO:0000256" key="6">
    <source>
        <dbReference type="ARBA" id="ARBA00022989"/>
    </source>
</evidence>
<accession>A0A4R5BKZ2</accession>
<dbReference type="GO" id="GO:0010041">
    <property type="term" value="P:response to iron(III) ion"/>
    <property type="evidence" value="ECO:0007669"/>
    <property type="project" value="TreeGrafter"/>
</dbReference>
<proteinExistence type="predicted"/>
<evidence type="ECO:0000256" key="2">
    <source>
        <dbReference type="ARBA" id="ARBA00022475"/>
    </source>
</evidence>
<feature type="transmembrane region" description="Helical" evidence="8">
    <location>
        <begin position="226"/>
        <end position="244"/>
    </location>
</feature>
<keyword evidence="6 8" id="KW-1133">Transmembrane helix</keyword>
<evidence type="ECO:0000256" key="8">
    <source>
        <dbReference type="SAM" id="Phobius"/>
    </source>
</evidence>
<dbReference type="InterPro" id="IPR050297">
    <property type="entry name" value="LipidA_mod_glycosyltrf_83"/>
</dbReference>
<evidence type="ECO:0000313" key="11">
    <source>
        <dbReference type="EMBL" id="TDD86515.1"/>
    </source>
</evidence>
<dbReference type="GO" id="GO:0005886">
    <property type="term" value="C:plasma membrane"/>
    <property type="evidence" value="ECO:0007669"/>
    <property type="project" value="UniProtKB-SubCell"/>
</dbReference>
<dbReference type="PANTHER" id="PTHR33908:SF3">
    <property type="entry name" value="UNDECAPRENYL PHOSPHATE-ALPHA-4-AMINO-4-DEOXY-L-ARABINOSE ARABINOSYL TRANSFERASE"/>
    <property type="match status" value="1"/>
</dbReference>
<dbReference type="Proteomes" id="UP000295578">
    <property type="component" value="Unassembled WGS sequence"/>
</dbReference>
<evidence type="ECO:0000259" key="10">
    <source>
        <dbReference type="Pfam" id="PF24878"/>
    </source>
</evidence>
<dbReference type="PANTHER" id="PTHR33908">
    <property type="entry name" value="MANNOSYLTRANSFERASE YKCB-RELATED"/>
    <property type="match status" value="1"/>
</dbReference>
<evidence type="ECO:0000256" key="4">
    <source>
        <dbReference type="ARBA" id="ARBA00022679"/>
    </source>
</evidence>
<evidence type="ECO:0000259" key="9">
    <source>
        <dbReference type="Pfam" id="PF13231"/>
    </source>
</evidence>
<dbReference type="GO" id="GO:0016763">
    <property type="term" value="F:pentosyltransferase activity"/>
    <property type="evidence" value="ECO:0007669"/>
    <property type="project" value="TreeGrafter"/>
</dbReference>
<feature type="transmembrane region" description="Helical" evidence="8">
    <location>
        <begin position="113"/>
        <end position="144"/>
    </location>
</feature>
<evidence type="ECO:0000256" key="7">
    <source>
        <dbReference type="ARBA" id="ARBA00023136"/>
    </source>
</evidence>
<feature type="transmembrane region" description="Helical" evidence="8">
    <location>
        <begin position="341"/>
        <end position="358"/>
    </location>
</feature>
<feature type="transmembrane region" description="Helical" evidence="8">
    <location>
        <begin position="180"/>
        <end position="196"/>
    </location>
</feature>
<dbReference type="Pfam" id="PF13231">
    <property type="entry name" value="PMT_2"/>
    <property type="match status" value="1"/>
</dbReference>
<keyword evidence="3" id="KW-0328">Glycosyltransferase</keyword>
<dbReference type="GO" id="GO:0009103">
    <property type="term" value="P:lipopolysaccharide biosynthetic process"/>
    <property type="evidence" value="ECO:0007669"/>
    <property type="project" value="UniProtKB-ARBA"/>
</dbReference>
<name>A0A4R5BKZ2_9ACTN</name>
<evidence type="ECO:0000256" key="3">
    <source>
        <dbReference type="ARBA" id="ARBA00022676"/>
    </source>
</evidence>
<reference evidence="11 12" key="1">
    <citation type="submission" date="2019-03" db="EMBL/GenBank/DDBJ databases">
        <title>Draft genome sequences of novel Actinobacteria.</title>
        <authorList>
            <person name="Sahin N."/>
            <person name="Ay H."/>
            <person name="Saygin H."/>
        </authorList>
    </citation>
    <scope>NUCLEOTIDE SEQUENCE [LARGE SCALE GENOMIC DNA]</scope>
    <source>
        <strain evidence="11 12">DSM 45941</strain>
    </source>
</reference>
<dbReference type="EMBL" id="SMKY01000029">
    <property type="protein sequence ID" value="TDD86515.1"/>
    <property type="molecule type" value="Genomic_DNA"/>
</dbReference>